<dbReference type="EMBL" id="AFNW01000381">
    <property type="protein sequence ID" value="EKJ68844.1"/>
    <property type="molecule type" value="Genomic_DNA"/>
</dbReference>
<keyword evidence="4" id="KW-1185">Reference proteome</keyword>
<protein>
    <submittedName>
        <fullName evidence="3">Uncharacterized protein</fullName>
    </submittedName>
</protein>
<keyword evidence="2" id="KW-0732">Signal</keyword>
<comment type="caution">
    <text evidence="3">The sequence shown here is derived from an EMBL/GenBank/DDBJ whole genome shotgun (WGS) entry which is preliminary data.</text>
</comment>
<dbReference type="AlphaFoldDB" id="K3V6Y0"/>
<accession>K3V6Y0</accession>
<organism evidence="3 4">
    <name type="scientific">Fusarium pseudograminearum (strain CS3096)</name>
    <name type="common">Wheat and barley crown-rot fungus</name>
    <dbReference type="NCBI Taxonomy" id="1028729"/>
    <lineage>
        <taxon>Eukaryota</taxon>
        <taxon>Fungi</taxon>
        <taxon>Dikarya</taxon>
        <taxon>Ascomycota</taxon>
        <taxon>Pezizomycotina</taxon>
        <taxon>Sordariomycetes</taxon>
        <taxon>Hypocreomycetidae</taxon>
        <taxon>Hypocreales</taxon>
        <taxon>Nectriaceae</taxon>
        <taxon>Fusarium</taxon>
    </lineage>
</organism>
<evidence type="ECO:0000256" key="2">
    <source>
        <dbReference type="SAM" id="SignalP"/>
    </source>
</evidence>
<name>K3V6Y0_FUSPC</name>
<dbReference type="HOGENOM" id="CLU_1669483_0_0_1"/>
<sequence>MLTVCLHVFSCLALSEPTISQPTTFFPEHIKFNMGKHTNNKNKKPRAVSAPYSNRGNQRQVSGAPSGQLQQQQQQEAAPAANPPRPLKGTLAEAEANVAHWNSKVLHLMDKKTALEQEIEEWTAAVQQRSVAPSGQSIIDAEIKKRLAKAKEDEKDKE</sequence>
<proteinExistence type="predicted"/>
<dbReference type="KEGG" id="fpu:FPSE_10964"/>
<feature type="chain" id="PRO_5003870457" evidence="2">
    <location>
        <begin position="21"/>
        <end position="158"/>
    </location>
</feature>
<feature type="signal peptide" evidence="2">
    <location>
        <begin position="1"/>
        <end position="20"/>
    </location>
</feature>
<evidence type="ECO:0000256" key="1">
    <source>
        <dbReference type="SAM" id="MobiDB-lite"/>
    </source>
</evidence>
<feature type="compositionally biased region" description="Polar residues" evidence="1">
    <location>
        <begin position="51"/>
        <end position="63"/>
    </location>
</feature>
<evidence type="ECO:0000313" key="4">
    <source>
        <dbReference type="Proteomes" id="UP000007978"/>
    </source>
</evidence>
<gene>
    <name evidence="3" type="ORF">FPSE_10964</name>
</gene>
<feature type="compositionally biased region" description="Low complexity" evidence="1">
    <location>
        <begin position="64"/>
        <end position="80"/>
    </location>
</feature>
<dbReference type="RefSeq" id="XP_009262356.1">
    <property type="nucleotide sequence ID" value="XM_009264081.1"/>
</dbReference>
<evidence type="ECO:0000313" key="3">
    <source>
        <dbReference type="EMBL" id="EKJ68844.1"/>
    </source>
</evidence>
<dbReference type="Proteomes" id="UP000007978">
    <property type="component" value="Chromosome 3"/>
</dbReference>
<dbReference type="GeneID" id="20369581"/>
<reference evidence="3 4" key="1">
    <citation type="journal article" date="2012" name="PLoS Pathog.">
        <title>Comparative pathogenomics reveals horizontally acquired novel virulence genes in fungi infecting cereal hosts.</title>
        <authorList>
            <person name="Gardiner D.M."/>
            <person name="McDonald M.C."/>
            <person name="Covarelli L."/>
            <person name="Solomon P.S."/>
            <person name="Rusu A.G."/>
            <person name="Marshall M."/>
            <person name="Kazan K."/>
            <person name="Chakraborty S."/>
            <person name="McDonald B.A."/>
            <person name="Manners J.M."/>
        </authorList>
    </citation>
    <scope>NUCLEOTIDE SEQUENCE [LARGE SCALE GENOMIC DNA]</scope>
    <source>
        <strain evidence="3 4">CS3096</strain>
    </source>
</reference>
<feature type="region of interest" description="Disordered" evidence="1">
    <location>
        <begin position="34"/>
        <end position="93"/>
    </location>
</feature>